<dbReference type="PANTHER" id="PTHR35546">
    <property type="entry name" value="F-BOX PROTEIN INTERACTION DOMAIN PROTEIN-RELATED"/>
    <property type="match status" value="1"/>
</dbReference>
<dbReference type="PANTHER" id="PTHR35546:SF50">
    <property type="entry name" value="F-BOX DOMAIN-CONTAINING PROTEIN"/>
    <property type="match status" value="1"/>
</dbReference>
<dbReference type="EnsemblPlants" id="EMT08571">
    <property type="protein sequence ID" value="EMT08571"/>
    <property type="gene ID" value="F775_21660"/>
</dbReference>
<dbReference type="SUPFAM" id="SSF81383">
    <property type="entry name" value="F-box domain"/>
    <property type="match status" value="1"/>
</dbReference>
<reference evidence="2" key="1">
    <citation type="submission" date="2015-06" db="UniProtKB">
        <authorList>
            <consortium name="EnsemblPlants"/>
        </authorList>
    </citation>
    <scope>IDENTIFICATION</scope>
</reference>
<dbReference type="InterPro" id="IPR036047">
    <property type="entry name" value="F-box-like_dom_sf"/>
</dbReference>
<proteinExistence type="predicted"/>
<name>M8B3J6_AEGTA</name>
<dbReference type="Pfam" id="PF07734">
    <property type="entry name" value="FBA_1"/>
    <property type="match status" value="1"/>
</dbReference>
<sequence>MEEAEKGEIFERNTVSTLDRHPDPGPTAGLLTDDLILEILSRLPARSLHRVKCVSVSWRDLIVDPANRNKLPQTLAGFLYMTVNSSGCGHHFASISGDGAAPFDPSLQPNKYMDMVQVDACNGLLLYCGCNEKLSPFNWAEDDFRFVVCNPLTGRWVELPPTLQAPENNRYSCTAGLAFDPAAHFNVLHFEQAFHKAYVTGVNIYSSWARAWTRRDSGMVEKVAPFFRGKCVFVSRIMYVMGSLMDMNNEYVLMGVDMEGKVWKTIRVPYGQRFATIGVSQGCLHYAAASVVDNDKRTVSQIALWCLKGRDSKELVLKHTANINKLMSMTGKKYMVDAVHPDCDTIFLISYGGDTLAAYDMRHQKVGCILNLEKSNTCRFLPYVPLFSKSLADADEQ</sequence>
<dbReference type="Gene3D" id="1.20.1280.50">
    <property type="match status" value="1"/>
</dbReference>
<feature type="compositionally biased region" description="Basic and acidic residues" evidence="1">
    <location>
        <begin position="1"/>
        <end position="11"/>
    </location>
</feature>
<dbReference type="InterPro" id="IPR006527">
    <property type="entry name" value="F-box-assoc_dom_typ1"/>
</dbReference>
<dbReference type="Pfam" id="PF00646">
    <property type="entry name" value="F-box"/>
    <property type="match status" value="1"/>
</dbReference>
<evidence type="ECO:0000313" key="2">
    <source>
        <dbReference type="EnsemblPlants" id="EMT08571"/>
    </source>
</evidence>
<organism evidence="2">
    <name type="scientific">Aegilops tauschii</name>
    <name type="common">Tausch's goatgrass</name>
    <name type="synonym">Aegilops squarrosa</name>
    <dbReference type="NCBI Taxonomy" id="37682"/>
    <lineage>
        <taxon>Eukaryota</taxon>
        <taxon>Viridiplantae</taxon>
        <taxon>Streptophyta</taxon>
        <taxon>Embryophyta</taxon>
        <taxon>Tracheophyta</taxon>
        <taxon>Spermatophyta</taxon>
        <taxon>Magnoliopsida</taxon>
        <taxon>Liliopsida</taxon>
        <taxon>Poales</taxon>
        <taxon>Poaceae</taxon>
        <taxon>BOP clade</taxon>
        <taxon>Pooideae</taxon>
        <taxon>Triticodae</taxon>
        <taxon>Triticeae</taxon>
        <taxon>Triticinae</taxon>
        <taxon>Aegilops</taxon>
    </lineage>
</organism>
<dbReference type="SMART" id="SM00256">
    <property type="entry name" value="FBOX"/>
    <property type="match status" value="1"/>
</dbReference>
<dbReference type="InterPro" id="IPR055290">
    <property type="entry name" value="At3g26010-like"/>
</dbReference>
<dbReference type="InterPro" id="IPR001810">
    <property type="entry name" value="F-box_dom"/>
</dbReference>
<feature type="region of interest" description="Disordered" evidence="1">
    <location>
        <begin position="1"/>
        <end position="26"/>
    </location>
</feature>
<protein>
    <submittedName>
        <fullName evidence="2">Uncharacterized protein</fullName>
    </submittedName>
</protein>
<dbReference type="OMA" id="THRDSGM"/>
<dbReference type="AlphaFoldDB" id="M8B3J6"/>
<evidence type="ECO:0000256" key="1">
    <source>
        <dbReference type="SAM" id="MobiDB-lite"/>
    </source>
</evidence>
<accession>M8B3J6</accession>